<evidence type="ECO:0000256" key="1">
    <source>
        <dbReference type="SAM" id="Phobius"/>
    </source>
</evidence>
<protein>
    <submittedName>
        <fullName evidence="2">Uncharacterized protein</fullName>
    </submittedName>
</protein>
<accession>A0A9D4HG27</accession>
<organism evidence="2 3">
    <name type="scientific">Dreissena polymorpha</name>
    <name type="common">Zebra mussel</name>
    <name type="synonym">Mytilus polymorpha</name>
    <dbReference type="NCBI Taxonomy" id="45954"/>
    <lineage>
        <taxon>Eukaryota</taxon>
        <taxon>Metazoa</taxon>
        <taxon>Spiralia</taxon>
        <taxon>Lophotrochozoa</taxon>
        <taxon>Mollusca</taxon>
        <taxon>Bivalvia</taxon>
        <taxon>Autobranchia</taxon>
        <taxon>Heteroconchia</taxon>
        <taxon>Euheterodonta</taxon>
        <taxon>Imparidentia</taxon>
        <taxon>Neoheterodontei</taxon>
        <taxon>Myida</taxon>
        <taxon>Dreissenoidea</taxon>
        <taxon>Dreissenidae</taxon>
        <taxon>Dreissena</taxon>
    </lineage>
</organism>
<name>A0A9D4HG27_DREPO</name>
<evidence type="ECO:0000313" key="2">
    <source>
        <dbReference type="EMBL" id="KAH3717692.1"/>
    </source>
</evidence>
<comment type="caution">
    <text evidence="2">The sequence shown here is derived from an EMBL/GenBank/DDBJ whole genome shotgun (WGS) entry which is preliminary data.</text>
</comment>
<gene>
    <name evidence="2" type="ORF">DPMN_060487</name>
</gene>
<keyword evidence="1" id="KW-1133">Transmembrane helix</keyword>
<dbReference type="Proteomes" id="UP000828390">
    <property type="component" value="Unassembled WGS sequence"/>
</dbReference>
<dbReference type="AlphaFoldDB" id="A0A9D4HG27"/>
<sequence length="137" mass="15116">MDHLPATSPVPDMGLNFQSGFVKCVEEMFASEFMSLPFLFPPSQQTLKDNLIAADKGVDVTARHERIKGIFCRCSFVLLITYSMCFYVTVVSMNGGGGQPTKLNLTIGVCEVQSIMPSDVINIVLSVYRYIYCGISI</sequence>
<keyword evidence="1" id="KW-0812">Transmembrane</keyword>
<reference evidence="2" key="1">
    <citation type="journal article" date="2019" name="bioRxiv">
        <title>The Genome of the Zebra Mussel, Dreissena polymorpha: A Resource for Invasive Species Research.</title>
        <authorList>
            <person name="McCartney M.A."/>
            <person name="Auch B."/>
            <person name="Kono T."/>
            <person name="Mallez S."/>
            <person name="Zhang Y."/>
            <person name="Obille A."/>
            <person name="Becker A."/>
            <person name="Abrahante J.E."/>
            <person name="Garbe J."/>
            <person name="Badalamenti J.P."/>
            <person name="Herman A."/>
            <person name="Mangelson H."/>
            <person name="Liachko I."/>
            <person name="Sullivan S."/>
            <person name="Sone E.D."/>
            <person name="Koren S."/>
            <person name="Silverstein K.A.T."/>
            <person name="Beckman K.B."/>
            <person name="Gohl D.M."/>
        </authorList>
    </citation>
    <scope>NUCLEOTIDE SEQUENCE</scope>
    <source>
        <strain evidence="2">Duluth1</strain>
        <tissue evidence="2">Whole animal</tissue>
    </source>
</reference>
<dbReference type="EMBL" id="JAIWYP010000013">
    <property type="protein sequence ID" value="KAH3717692.1"/>
    <property type="molecule type" value="Genomic_DNA"/>
</dbReference>
<proteinExistence type="predicted"/>
<keyword evidence="1" id="KW-0472">Membrane</keyword>
<evidence type="ECO:0000313" key="3">
    <source>
        <dbReference type="Proteomes" id="UP000828390"/>
    </source>
</evidence>
<reference evidence="2" key="2">
    <citation type="submission" date="2020-11" db="EMBL/GenBank/DDBJ databases">
        <authorList>
            <person name="McCartney M.A."/>
            <person name="Auch B."/>
            <person name="Kono T."/>
            <person name="Mallez S."/>
            <person name="Becker A."/>
            <person name="Gohl D.M."/>
            <person name="Silverstein K.A.T."/>
            <person name="Koren S."/>
            <person name="Bechman K.B."/>
            <person name="Herman A."/>
            <person name="Abrahante J.E."/>
            <person name="Garbe J."/>
        </authorList>
    </citation>
    <scope>NUCLEOTIDE SEQUENCE</scope>
    <source>
        <strain evidence="2">Duluth1</strain>
        <tissue evidence="2">Whole animal</tissue>
    </source>
</reference>
<feature type="transmembrane region" description="Helical" evidence="1">
    <location>
        <begin position="70"/>
        <end position="90"/>
    </location>
</feature>
<keyword evidence="3" id="KW-1185">Reference proteome</keyword>